<name>A0ABY7CE44_9BASI</name>
<accession>A0ABY7CE44</accession>
<feature type="region of interest" description="Disordered" evidence="1">
    <location>
        <begin position="65"/>
        <end position="91"/>
    </location>
</feature>
<evidence type="ECO:0000313" key="2">
    <source>
        <dbReference type="EMBL" id="WAQ83474.1"/>
    </source>
</evidence>
<protein>
    <submittedName>
        <fullName evidence="2">Uncharacterized protein</fullName>
    </submittedName>
</protein>
<dbReference type="EMBL" id="CP110423">
    <property type="protein sequence ID" value="WAQ83474.1"/>
    <property type="molecule type" value="Genomic_DNA"/>
</dbReference>
<organism evidence="2 3">
    <name type="scientific">Puccinia triticina</name>
    <dbReference type="NCBI Taxonomy" id="208348"/>
    <lineage>
        <taxon>Eukaryota</taxon>
        <taxon>Fungi</taxon>
        <taxon>Dikarya</taxon>
        <taxon>Basidiomycota</taxon>
        <taxon>Pucciniomycotina</taxon>
        <taxon>Pucciniomycetes</taxon>
        <taxon>Pucciniales</taxon>
        <taxon>Pucciniaceae</taxon>
        <taxon>Puccinia</taxon>
    </lineage>
</organism>
<keyword evidence="3" id="KW-1185">Reference proteome</keyword>
<reference evidence="2" key="1">
    <citation type="submission" date="2022-10" db="EMBL/GenBank/DDBJ databases">
        <title>Puccinia triticina Genome sequencing and assembly.</title>
        <authorList>
            <person name="Li C."/>
        </authorList>
    </citation>
    <scope>NUCLEOTIDE SEQUENCE</scope>
    <source>
        <strain evidence="2">Pt15</strain>
    </source>
</reference>
<evidence type="ECO:0000256" key="1">
    <source>
        <dbReference type="SAM" id="MobiDB-lite"/>
    </source>
</evidence>
<dbReference type="RefSeq" id="XP_053019029.1">
    <property type="nucleotide sequence ID" value="XM_053167853.1"/>
</dbReference>
<dbReference type="Proteomes" id="UP001164743">
    <property type="component" value="Chromosome 3A"/>
</dbReference>
<evidence type="ECO:0000313" key="3">
    <source>
        <dbReference type="Proteomes" id="UP001164743"/>
    </source>
</evidence>
<gene>
    <name evidence="2" type="ORF">PtA15_3A845</name>
</gene>
<dbReference type="GeneID" id="77808748"/>
<sequence length="91" mass="9978">MGTNVFNTVKLVREAYALNKAANALKTVKEAKMMRAAIVPVSATRAEVKGFNTDVAAMRGASTARNFNRGSTNPILMRRNRNYHNSAHGQK</sequence>
<proteinExistence type="predicted"/>
<feature type="compositionally biased region" description="Polar residues" evidence="1">
    <location>
        <begin position="65"/>
        <end position="74"/>
    </location>
</feature>